<dbReference type="WBParaSite" id="Minc3s02586g30774">
    <property type="protein sequence ID" value="Minc3s02586g30774"/>
    <property type="gene ID" value="Minc3s02586g30774"/>
</dbReference>
<dbReference type="Proteomes" id="UP000887563">
    <property type="component" value="Unplaced"/>
</dbReference>
<dbReference type="AlphaFoldDB" id="A0A914MZS1"/>
<proteinExistence type="predicted"/>
<evidence type="ECO:0000313" key="1">
    <source>
        <dbReference type="Proteomes" id="UP000887563"/>
    </source>
</evidence>
<protein>
    <submittedName>
        <fullName evidence="2">Uncharacterized protein</fullName>
    </submittedName>
</protein>
<keyword evidence="1" id="KW-1185">Reference proteome</keyword>
<organism evidence="1 2">
    <name type="scientific">Meloidogyne incognita</name>
    <name type="common">Southern root-knot nematode worm</name>
    <name type="synonym">Oxyuris incognita</name>
    <dbReference type="NCBI Taxonomy" id="6306"/>
    <lineage>
        <taxon>Eukaryota</taxon>
        <taxon>Metazoa</taxon>
        <taxon>Ecdysozoa</taxon>
        <taxon>Nematoda</taxon>
        <taxon>Chromadorea</taxon>
        <taxon>Rhabditida</taxon>
        <taxon>Tylenchina</taxon>
        <taxon>Tylenchomorpha</taxon>
        <taxon>Tylenchoidea</taxon>
        <taxon>Meloidogynidae</taxon>
        <taxon>Meloidogyninae</taxon>
        <taxon>Meloidogyne</taxon>
        <taxon>Meloidogyne incognita group</taxon>
    </lineage>
</organism>
<accession>A0A914MZS1</accession>
<sequence length="387" mass="45493">MDCRGLFLSEDGKLFSRYKRHFVPSDSLAQELIQKWPVYDGSEINDWVKIRKDENSDSDFGVRIFRNKKPVEVEPRYDSFCPIYFQIAADFMKKSCCTIKCLSENENKKEWNICKGLGKNLNGIKIPIDMKQQCRSFDLSHLSEQQVSDNKKRVSYSMKKDLYDFAESCISAYKSKYFPEEEAQDMETDEAGVNPPVAKKLHLSDQEMEKIRQNMPVIICRFEYGLDELITYLRKITDFPGVAEKLPHNLIWCFFTGFKLGLMGEPLSKLQFLTTGEEIPKFIKNKFNLDFDYWGGGGTNLVFSYDKKKQNKMKYLKSSYNKIGKMISQPISFDIMNILIVLRTEIFRILYIIRECKDYALEQQKFEHFNNEDFAMAWDKFIDLILR</sequence>
<name>A0A914MZS1_MELIC</name>
<evidence type="ECO:0000313" key="2">
    <source>
        <dbReference type="WBParaSite" id="Minc3s02586g30774"/>
    </source>
</evidence>
<reference evidence="2" key="1">
    <citation type="submission" date="2022-11" db="UniProtKB">
        <authorList>
            <consortium name="WormBaseParasite"/>
        </authorList>
    </citation>
    <scope>IDENTIFICATION</scope>
</reference>